<dbReference type="InterPro" id="IPR018378">
    <property type="entry name" value="C-type_lectin_CS"/>
</dbReference>
<dbReference type="InterPro" id="IPR001304">
    <property type="entry name" value="C-type_lectin-like"/>
</dbReference>
<keyword evidence="1" id="KW-1015">Disulfide bond</keyword>
<dbReference type="EMBL" id="JAHRIQ010071936">
    <property type="protein sequence ID" value="MEQ2244925.1"/>
    <property type="molecule type" value="Genomic_DNA"/>
</dbReference>
<dbReference type="PROSITE" id="PS50041">
    <property type="entry name" value="C_TYPE_LECTIN_2"/>
    <property type="match status" value="3"/>
</dbReference>
<dbReference type="InterPro" id="IPR016187">
    <property type="entry name" value="CTDL_fold"/>
</dbReference>
<accession>A0ABV0UKE8</accession>
<comment type="caution">
    <text evidence="3">The sequence shown here is derived from an EMBL/GenBank/DDBJ whole genome shotgun (WGS) entry which is preliminary data.</text>
</comment>
<sequence length="394" mass="46827">MVETLDGAEEGTNCWRKIIHLTAKMQWSMILLFLMGQCCFIDCQLYKYLYIKEEKTWTEAQQYCREKHTDLATVSNMTDMKRLNISAGGQRDAWIGLYDPKDVNRTWYWSLPGVEFNESETNWNTGEPADKGDPGPENCGILYKNLTWADTGCQHDRYFLCYDETNRTQKYHLIRKMKTWLEAQRYCRKKHTDLISGLKQLQDKELKNVMKSADQEPYFGLFRDTWRWSDGSSFSFRHWDKSLNNQQYNSGRCAMVKFNKNGSWKNNSCTVKKQFFCYDDKVILIKKKMNWEDAISYCRDHFHDLVTVTNLDEQRWVQEKAKKASTPFVWMGLHYACTLDLWFWVSDEVVSYKNWASDEQMDDCDMSGAMETGGKHRWYKRNDSEEFNFICSRK</sequence>
<organism evidence="3 4">
    <name type="scientific">Ilyodon furcidens</name>
    <name type="common">goldbreast splitfin</name>
    <dbReference type="NCBI Taxonomy" id="33524"/>
    <lineage>
        <taxon>Eukaryota</taxon>
        <taxon>Metazoa</taxon>
        <taxon>Chordata</taxon>
        <taxon>Craniata</taxon>
        <taxon>Vertebrata</taxon>
        <taxon>Euteleostomi</taxon>
        <taxon>Actinopterygii</taxon>
        <taxon>Neopterygii</taxon>
        <taxon>Teleostei</taxon>
        <taxon>Neoteleostei</taxon>
        <taxon>Acanthomorphata</taxon>
        <taxon>Ovalentaria</taxon>
        <taxon>Atherinomorphae</taxon>
        <taxon>Cyprinodontiformes</taxon>
        <taxon>Goodeidae</taxon>
        <taxon>Ilyodon</taxon>
    </lineage>
</organism>
<protein>
    <recommendedName>
        <fullName evidence="2">C-type lectin domain-containing protein</fullName>
    </recommendedName>
</protein>
<dbReference type="SUPFAM" id="SSF56436">
    <property type="entry name" value="C-type lectin-like"/>
    <property type="match status" value="3"/>
</dbReference>
<dbReference type="SMART" id="SM00034">
    <property type="entry name" value="CLECT"/>
    <property type="match status" value="3"/>
</dbReference>
<proteinExistence type="predicted"/>
<gene>
    <name evidence="3" type="ORF">ILYODFUR_022154</name>
</gene>
<dbReference type="CDD" id="cd00037">
    <property type="entry name" value="CLECT"/>
    <property type="match status" value="1"/>
</dbReference>
<dbReference type="Proteomes" id="UP001482620">
    <property type="component" value="Unassembled WGS sequence"/>
</dbReference>
<evidence type="ECO:0000313" key="4">
    <source>
        <dbReference type="Proteomes" id="UP001482620"/>
    </source>
</evidence>
<evidence type="ECO:0000313" key="3">
    <source>
        <dbReference type="EMBL" id="MEQ2244925.1"/>
    </source>
</evidence>
<dbReference type="Pfam" id="PF00059">
    <property type="entry name" value="Lectin_C"/>
    <property type="match status" value="3"/>
</dbReference>
<evidence type="ECO:0000259" key="2">
    <source>
        <dbReference type="PROSITE" id="PS50041"/>
    </source>
</evidence>
<dbReference type="PANTHER" id="PTHR45784:SF3">
    <property type="entry name" value="C-TYPE LECTIN DOMAIN FAMILY 4 MEMBER K-LIKE-RELATED"/>
    <property type="match status" value="1"/>
</dbReference>
<dbReference type="PANTHER" id="PTHR45784">
    <property type="entry name" value="C-TYPE LECTIN DOMAIN FAMILY 20 MEMBER A-RELATED"/>
    <property type="match status" value="1"/>
</dbReference>
<evidence type="ECO:0000256" key="1">
    <source>
        <dbReference type="ARBA" id="ARBA00023157"/>
    </source>
</evidence>
<keyword evidence="4" id="KW-1185">Reference proteome</keyword>
<feature type="domain" description="C-type lectin" evidence="2">
    <location>
        <begin position="48"/>
        <end position="162"/>
    </location>
</feature>
<reference evidence="3 4" key="1">
    <citation type="submission" date="2021-06" db="EMBL/GenBank/DDBJ databases">
        <authorList>
            <person name="Palmer J.M."/>
        </authorList>
    </citation>
    <scope>NUCLEOTIDE SEQUENCE [LARGE SCALE GENOMIC DNA]</scope>
    <source>
        <strain evidence="4">if_2019</strain>
        <tissue evidence="3">Muscle</tissue>
    </source>
</reference>
<dbReference type="Gene3D" id="3.10.100.10">
    <property type="entry name" value="Mannose-Binding Protein A, subunit A"/>
    <property type="match status" value="3"/>
</dbReference>
<feature type="domain" description="C-type lectin" evidence="2">
    <location>
        <begin position="273"/>
        <end position="392"/>
    </location>
</feature>
<dbReference type="PROSITE" id="PS00615">
    <property type="entry name" value="C_TYPE_LECTIN_1"/>
    <property type="match status" value="1"/>
</dbReference>
<name>A0ABV0UKE8_9TELE</name>
<dbReference type="InterPro" id="IPR016186">
    <property type="entry name" value="C-type_lectin-like/link_sf"/>
</dbReference>
<feature type="domain" description="C-type lectin" evidence="2">
    <location>
        <begin position="171"/>
        <end position="278"/>
    </location>
</feature>